<evidence type="ECO:0000313" key="3">
    <source>
        <dbReference type="Proteomes" id="UP000008641"/>
    </source>
</evidence>
<feature type="transmembrane region" description="Helical" evidence="1">
    <location>
        <begin position="58"/>
        <end position="81"/>
    </location>
</feature>
<dbReference type="Proteomes" id="UP000008641">
    <property type="component" value="Chromosome"/>
</dbReference>
<sequence>MQLVDLIPIARFAPTPDWVLYVLVGCLLMICAVKFLFASNFHALSNRNEYMNFADDNTFVFSMVINVLNVVLITLLIINFFDINFSQDIQHSFTKFLIVLGVVMGVMFVKVILELFYHNAFYEEQDFRFFFNSSSYVNARNVLVLMVLSFLFFYSSIPKVYIMLSATIFLVINRLWELFYRYVSQKNNFSKIWYHNILYLCTLEILPILVLIKLLFTGKVI</sequence>
<gene>
    <name evidence="2" type="ordered locus">Weevi_1276</name>
</gene>
<dbReference type="AlphaFoldDB" id="F0NXJ0"/>
<feature type="transmembrane region" description="Helical" evidence="1">
    <location>
        <begin position="93"/>
        <end position="117"/>
    </location>
</feature>
<feature type="transmembrane region" description="Helical" evidence="1">
    <location>
        <begin position="160"/>
        <end position="176"/>
    </location>
</feature>
<dbReference type="RefSeq" id="WP_013598370.1">
    <property type="nucleotide sequence ID" value="NC_015144.1"/>
</dbReference>
<organism evidence="2 3">
    <name type="scientific">Weeksella virosa (strain ATCC 43766 / DSM 16922 / JCM 21250 / CCUG 30538 / CDC 9751 / IAM 14551 / NBRC 16016 / NCTC 11634 / CL345/78)</name>
    <dbReference type="NCBI Taxonomy" id="865938"/>
    <lineage>
        <taxon>Bacteria</taxon>
        <taxon>Pseudomonadati</taxon>
        <taxon>Bacteroidota</taxon>
        <taxon>Flavobacteriia</taxon>
        <taxon>Flavobacteriales</taxon>
        <taxon>Weeksellaceae</taxon>
        <taxon>Weeksella</taxon>
    </lineage>
</organism>
<feature type="transmembrane region" description="Helical" evidence="1">
    <location>
        <begin position="197"/>
        <end position="216"/>
    </location>
</feature>
<accession>F0NXJ0</accession>
<dbReference type="KEGG" id="wvi:Weevi_1276"/>
<evidence type="ECO:0008006" key="4">
    <source>
        <dbReference type="Google" id="ProtNLM"/>
    </source>
</evidence>
<dbReference type="STRING" id="865938.Weevi_1276"/>
<reference evidence="2 3" key="1">
    <citation type="journal article" date="2011" name="Stand. Genomic Sci.">
        <title>Complete genome sequence of Weeksella virosa type strain (9751).</title>
        <authorList>
            <person name="Lang E."/>
            <person name="Teshima H."/>
            <person name="Lucas S."/>
            <person name="Lapidus A."/>
            <person name="Hammon N."/>
            <person name="Deshpande S."/>
            <person name="Nolan M."/>
            <person name="Cheng J.F."/>
            <person name="Pitluck S."/>
            <person name="Liolios K."/>
            <person name="Pagani I."/>
            <person name="Mikhailova N."/>
            <person name="Ivanova N."/>
            <person name="Mavromatis K."/>
            <person name="Pati A."/>
            <person name="Tapia R."/>
            <person name="Han C."/>
            <person name="Goodwin L."/>
            <person name="Chen A."/>
            <person name="Palaniappan K."/>
            <person name="Land M."/>
            <person name="Hauser L."/>
            <person name="Chang Y.J."/>
            <person name="Jeffries C.D."/>
            <person name="Brambilla E.M."/>
            <person name="Kopitz M."/>
            <person name="Rohde M."/>
            <person name="Goker M."/>
            <person name="Tindall B.J."/>
            <person name="Detter J.C."/>
            <person name="Woyke T."/>
            <person name="Bristow J."/>
            <person name="Eisen J.A."/>
            <person name="Markowitz V."/>
            <person name="Hugenholtz P."/>
            <person name="Klenk H.P."/>
            <person name="Kyrpides N.C."/>
        </authorList>
    </citation>
    <scope>NUCLEOTIDE SEQUENCE [LARGE SCALE GENOMIC DNA]</scope>
    <source>
        <strain evidence="3">ATCC 43766 / DSM 16922 / JCM 21250 / NBRC 16016 / NCTC 11634 / CL345/78</strain>
    </source>
</reference>
<protein>
    <recommendedName>
        <fullName evidence="4">DUF4271 domain-containing protein</fullName>
    </recommendedName>
</protein>
<proteinExistence type="predicted"/>
<name>F0NXJ0_WEEVC</name>
<dbReference type="HOGENOM" id="CLU_1270069_0_0_10"/>
<dbReference type="EMBL" id="CP002455">
    <property type="protein sequence ID" value="ADX67980.1"/>
    <property type="molecule type" value="Genomic_DNA"/>
</dbReference>
<dbReference type="OrthoDB" id="1246162at2"/>
<keyword evidence="1" id="KW-1133">Transmembrane helix</keyword>
<dbReference type="Pfam" id="PF14093">
    <property type="entry name" value="DUF4271"/>
    <property type="match status" value="1"/>
</dbReference>
<reference evidence="3" key="2">
    <citation type="journal article" date="2011" name="Stand. Genomic Sci.">
        <title>Complete genome sequence of Weeksella virosa type strain (9751T).</title>
        <authorList>
            <person name="Lang E."/>
            <person name="Teshima H."/>
            <person name="Lucas S."/>
            <person name="Lapidus A."/>
            <person name="Hammon N."/>
            <person name="Deshpande S."/>
            <person name="Nolan M."/>
            <person name="Cheng J."/>
            <person name="Pitluck S."/>
            <person name="Liolios K."/>
            <person name="Pagani I."/>
            <person name="Mikhailova N."/>
            <person name="Ivanova N."/>
            <person name="Mavromatis K."/>
            <person name="Pati A."/>
            <person name="Tapia R."/>
            <person name="Han C."/>
            <person name="Goodwin L."/>
            <person name="Chen A."/>
            <person name="Palaniappan K."/>
            <person name="Land M."/>
            <person name="Hauser L."/>
            <person name="Chang Y."/>
            <person name="Jeffries C."/>
            <person name="Brambilla E."/>
            <person name="Kopitz M."/>
            <person name="Rohde M."/>
            <person name="Goker M."/>
            <person name="Tindall B."/>
            <person name="Detter J."/>
            <person name="Woyke T."/>
            <person name="Bristow J."/>
            <person name="Eisen J."/>
            <person name="Markowitz V."/>
            <person name="Hugenholtz P."/>
            <person name="Klenk H."/>
            <person name="Kyrpides N."/>
        </authorList>
    </citation>
    <scope>NUCLEOTIDE SEQUENCE [LARGE SCALE GENOMIC DNA]</scope>
    <source>
        <strain evidence="3">ATCC 43766 / DSM 16922 / JCM 21250 / NBRC 16016 / NCTC 11634 / CL345/78</strain>
    </source>
</reference>
<feature type="transmembrane region" description="Helical" evidence="1">
    <location>
        <begin position="18"/>
        <end position="37"/>
    </location>
</feature>
<evidence type="ECO:0000313" key="2">
    <source>
        <dbReference type="EMBL" id="ADX67980.1"/>
    </source>
</evidence>
<keyword evidence="1" id="KW-0812">Transmembrane</keyword>
<keyword evidence="3" id="KW-1185">Reference proteome</keyword>
<dbReference type="InterPro" id="IPR025367">
    <property type="entry name" value="DUF4271"/>
</dbReference>
<evidence type="ECO:0000256" key="1">
    <source>
        <dbReference type="SAM" id="Phobius"/>
    </source>
</evidence>
<keyword evidence="1" id="KW-0472">Membrane</keyword>